<feature type="transmembrane region" description="Helical" evidence="5">
    <location>
        <begin position="178"/>
        <end position="196"/>
    </location>
</feature>
<protein>
    <recommendedName>
        <fullName evidence="5">Transport permease protein</fullName>
    </recommendedName>
</protein>
<dbReference type="STRING" id="446470.Snas_4303"/>
<dbReference type="InterPro" id="IPR047817">
    <property type="entry name" value="ABC2_TM_bact-type"/>
</dbReference>
<keyword evidence="2 5" id="KW-0812">Transmembrane</keyword>
<evidence type="ECO:0000256" key="5">
    <source>
        <dbReference type="RuleBase" id="RU361157"/>
    </source>
</evidence>
<dbReference type="RefSeq" id="WP_013019521.1">
    <property type="nucleotide sequence ID" value="NC_013947.1"/>
</dbReference>
<name>D3Q3N3_STANL</name>
<feature type="transmembrane region" description="Helical" evidence="5">
    <location>
        <begin position="243"/>
        <end position="261"/>
    </location>
</feature>
<evidence type="ECO:0000313" key="8">
    <source>
        <dbReference type="Proteomes" id="UP000000844"/>
    </source>
</evidence>
<keyword evidence="8" id="KW-1185">Reference proteome</keyword>
<evidence type="ECO:0000313" key="7">
    <source>
        <dbReference type="EMBL" id="ADD43950.1"/>
    </source>
</evidence>
<dbReference type="PROSITE" id="PS51012">
    <property type="entry name" value="ABC_TM2"/>
    <property type="match status" value="1"/>
</dbReference>
<feature type="transmembrane region" description="Helical" evidence="5">
    <location>
        <begin position="145"/>
        <end position="166"/>
    </location>
</feature>
<dbReference type="Pfam" id="PF01061">
    <property type="entry name" value="ABC2_membrane"/>
    <property type="match status" value="1"/>
</dbReference>
<proteinExistence type="inferred from homology"/>
<evidence type="ECO:0000256" key="2">
    <source>
        <dbReference type="ARBA" id="ARBA00022692"/>
    </source>
</evidence>
<keyword evidence="5" id="KW-1003">Cell membrane</keyword>
<feature type="transmembrane region" description="Helical" evidence="5">
    <location>
        <begin position="107"/>
        <end position="133"/>
    </location>
</feature>
<feature type="transmembrane region" description="Helical" evidence="5">
    <location>
        <begin position="26"/>
        <end position="48"/>
    </location>
</feature>
<keyword evidence="3 5" id="KW-1133">Transmembrane helix</keyword>
<dbReference type="eggNOG" id="COG0842">
    <property type="taxonomic scope" value="Bacteria"/>
</dbReference>
<dbReference type="GO" id="GO:0005886">
    <property type="term" value="C:plasma membrane"/>
    <property type="evidence" value="ECO:0007669"/>
    <property type="project" value="UniProtKB-SubCell"/>
</dbReference>
<keyword evidence="5" id="KW-0813">Transport</keyword>
<dbReference type="KEGG" id="sna:Snas_4303"/>
<dbReference type="GO" id="GO:0140359">
    <property type="term" value="F:ABC-type transporter activity"/>
    <property type="evidence" value="ECO:0007669"/>
    <property type="project" value="InterPro"/>
</dbReference>
<feature type="transmembrane region" description="Helical" evidence="5">
    <location>
        <begin position="68"/>
        <end position="86"/>
    </location>
</feature>
<dbReference type="EMBL" id="CP001778">
    <property type="protein sequence ID" value="ADD43950.1"/>
    <property type="molecule type" value="Genomic_DNA"/>
</dbReference>
<gene>
    <name evidence="7" type="ordered locus">Snas_4303</name>
</gene>
<dbReference type="OrthoDB" id="9786643at2"/>
<feature type="domain" description="ABC transmembrane type-2" evidence="6">
    <location>
        <begin position="29"/>
        <end position="264"/>
    </location>
</feature>
<dbReference type="InterPro" id="IPR013525">
    <property type="entry name" value="ABC2_TM"/>
</dbReference>
<comment type="subcellular location">
    <subcellularLocation>
        <location evidence="5">Cell membrane</location>
        <topology evidence="5">Multi-pass membrane protein</topology>
    </subcellularLocation>
    <subcellularLocation>
        <location evidence="1">Membrane</location>
        <topology evidence="1">Multi-pass membrane protein</topology>
    </subcellularLocation>
</comment>
<reference evidence="7 8" key="1">
    <citation type="journal article" date="2009" name="Stand. Genomic Sci.">
        <title>Complete genome sequence of Stackebrandtia nassauensis type strain (LLR-40K-21).</title>
        <authorList>
            <person name="Munk C."/>
            <person name="Lapidus A."/>
            <person name="Copeland A."/>
            <person name="Jando M."/>
            <person name="Mayilraj S."/>
            <person name="Glavina Del Rio T."/>
            <person name="Nolan M."/>
            <person name="Chen F."/>
            <person name="Lucas S."/>
            <person name="Tice H."/>
            <person name="Cheng J.F."/>
            <person name="Han C."/>
            <person name="Detter J.C."/>
            <person name="Bruce D."/>
            <person name="Goodwin L."/>
            <person name="Chain P."/>
            <person name="Pitluck S."/>
            <person name="Goker M."/>
            <person name="Ovchinikova G."/>
            <person name="Pati A."/>
            <person name="Ivanova N."/>
            <person name="Mavromatis K."/>
            <person name="Chen A."/>
            <person name="Palaniappan K."/>
            <person name="Land M."/>
            <person name="Hauser L."/>
            <person name="Chang Y.J."/>
            <person name="Jeffries C.D."/>
            <person name="Bristow J."/>
            <person name="Eisen J.A."/>
            <person name="Markowitz V."/>
            <person name="Hugenholtz P."/>
            <person name="Kyrpides N.C."/>
            <person name="Klenk H.P."/>
        </authorList>
    </citation>
    <scope>NUCLEOTIDE SEQUENCE [LARGE SCALE GENOMIC DNA]</scope>
    <source>
        <strain evidence="8">DSM 44728 / CIP 108903 / NRRL B-16338 / NBRC 102104 / LLR-40K-21</strain>
    </source>
</reference>
<dbReference type="HOGENOM" id="CLU_039483_4_0_11"/>
<dbReference type="PANTHER" id="PTHR43229:SF6">
    <property type="entry name" value="ABC-TYPE MULTIDRUG TRANSPORT SYSTEM, PERMEASE COMPONENT"/>
    <property type="match status" value="1"/>
</dbReference>
<evidence type="ECO:0000256" key="4">
    <source>
        <dbReference type="ARBA" id="ARBA00023136"/>
    </source>
</evidence>
<dbReference type="Proteomes" id="UP000000844">
    <property type="component" value="Chromosome"/>
</dbReference>
<accession>D3Q3N3</accession>
<dbReference type="PANTHER" id="PTHR43229">
    <property type="entry name" value="NODULATION PROTEIN J"/>
    <property type="match status" value="1"/>
</dbReference>
<evidence type="ECO:0000256" key="3">
    <source>
        <dbReference type="ARBA" id="ARBA00022989"/>
    </source>
</evidence>
<organism evidence="7 8">
    <name type="scientific">Stackebrandtia nassauensis (strain DSM 44728 / CIP 108903 / NRRL B-16338 / NBRC 102104 / LLR-40K-21)</name>
    <dbReference type="NCBI Taxonomy" id="446470"/>
    <lineage>
        <taxon>Bacteria</taxon>
        <taxon>Bacillati</taxon>
        <taxon>Actinomycetota</taxon>
        <taxon>Actinomycetes</taxon>
        <taxon>Glycomycetales</taxon>
        <taxon>Glycomycetaceae</taxon>
        <taxon>Stackebrandtia</taxon>
    </lineage>
</organism>
<sequence length="287" mass="30596">MSTPTTARTPYVIGLKRGWIEFKHSVMSTDIIGFLFPTLIAVIVILFLRDVDVEGAPVSLGSMSLPSLLGMNLVFGGLAGLAGQIITEREDGTMLRAKSIPGGMTSYVMGASVSSSIFISFSIALILIPGVMLFPGVSFASPTSWLLVVLVTVFSLAATMPIGVVLGSMFTNPRLMGLVMFPIMGMTAISGIFYPITALPGWLQGIAQVFPMYWAGLGMRSALLPDSMAAVEIGGSWRHLETFGVLGIWALIGLVLAPILLRRMVRKESGSAVAERQERSAQRGGPR</sequence>
<evidence type="ECO:0000256" key="1">
    <source>
        <dbReference type="ARBA" id="ARBA00004141"/>
    </source>
</evidence>
<keyword evidence="4 5" id="KW-0472">Membrane</keyword>
<comment type="similarity">
    <text evidence="5">Belongs to the ABC-2 integral membrane protein family.</text>
</comment>
<dbReference type="AlphaFoldDB" id="D3Q3N3"/>
<dbReference type="InterPro" id="IPR051784">
    <property type="entry name" value="Nod_factor_ABC_transporter"/>
</dbReference>
<evidence type="ECO:0000259" key="6">
    <source>
        <dbReference type="PROSITE" id="PS51012"/>
    </source>
</evidence>